<accession>A0ABZ0Z442</accession>
<protein>
    <recommendedName>
        <fullName evidence="3">Baseplate hub subunit</fullName>
    </recommendedName>
</protein>
<name>A0ABZ0Z442_9CAUD</name>
<evidence type="ECO:0000313" key="2">
    <source>
        <dbReference type="Proteomes" id="UP001358193"/>
    </source>
</evidence>
<reference evidence="1 2" key="1">
    <citation type="submission" date="2023-11" db="EMBL/GenBank/DDBJ databases">
        <authorList>
            <person name="Cook R."/>
            <person name="Crisci M."/>
            <person name="Pye H."/>
            <person name="Adriaenssens E."/>
            <person name="Santini J."/>
        </authorList>
    </citation>
    <scope>NUCLEOTIDE SEQUENCE [LARGE SCALE GENOMIC DNA]</scope>
    <source>
        <strain evidence="1">Lak_Megaphage_Sonny</strain>
    </source>
</reference>
<dbReference type="EMBL" id="OR769223">
    <property type="protein sequence ID" value="WQJ53804.1"/>
    <property type="molecule type" value="Genomic_DNA"/>
</dbReference>
<keyword evidence="2" id="KW-1185">Reference proteome</keyword>
<proteinExistence type="predicted"/>
<dbReference type="Proteomes" id="UP001358193">
    <property type="component" value="Segment"/>
</dbReference>
<evidence type="ECO:0000313" key="1">
    <source>
        <dbReference type="EMBL" id="WQJ53804.1"/>
    </source>
</evidence>
<organism evidence="1 2">
    <name type="scientific">phage Lak_Megaphage_Sonny</name>
    <dbReference type="NCBI Taxonomy" id="3109229"/>
    <lineage>
        <taxon>Viruses</taxon>
        <taxon>Duplodnaviria</taxon>
        <taxon>Heunggongvirae</taxon>
        <taxon>Uroviricota</taxon>
        <taxon>Caudoviricetes</taxon>
        <taxon>Caudoviricetes code 15 clade</taxon>
    </lineage>
</organism>
<evidence type="ECO:0008006" key="3">
    <source>
        <dbReference type="Google" id="ProtNLM"/>
    </source>
</evidence>
<sequence>MYTLNFLENNWFYENRYYFSNLVVCESEGYDIDNIIFNILDFISKYSYQKNDYKIAINESIWDKLMAKNKKDNGLEPSEYVAIKTKYNYKSAESFYDTKTEIEIEVSPGIFEKGIIRISNHPVDLTKWAENNSKYDFGISFVLEEKDKAIVNNEIIDMDDRIICIYEFTYKTNRNNFSFLNNLILEILDLKKNKKFLPCTTLFNGKHANLVTNKILESISKAIKNALK</sequence>